<evidence type="ECO:0000256" key="5">
    <source>
        <dbReference type="RuleBase" id="RU366040"/>
    </source>
</evidence>
<dbReference type="EMBL" id="JAYKXP010000052">
    <property type="protein sequence ID" value="KAK7035502.1"/>
    <property type="molecule type" value="Genomic_DNA"/>
</dbReference>
<dbReference type="Proteomes" id="UP001383192">
    <property type="component" value="Unassembled WGS sequence"/>
</dbReference>
<dbReference type="EC" id="2.4.1.16" evidence="5"/>
<keyword evidence="3 5" id="KW-0472">Membrane</keyword>
<keyword evidence="5" id="KW-1133">Transmembrane helix</keyword>
<keyword evidence="8" id="KW-1185">Reference proteome</keyword>
<proteinExistence type="inferred from homology"/>
<keyword evidence="5" id="KW-0808">Transferase</keyword>
<comment type="function">
    <text evidence="5">Polymerizes chitin, a structural polymer of the cell wall and septum, by transferring the sugar moiety of UDP-GlcNAc to the non-reducing end of the growing chitin polymer.</text>
</comment>
<dbReference type="AlphaFoldDB" id="A0AAW0C8M1"/>
<feature type="transmembrane region" description="Helical" evidence="5">
    <location>
        <begin position="140"/>
        <end position="163"/>
    </location>
</feature>
<protein>
    <recommendedName>
        <fullName evidence="5">Chitin synthase</fullName>
        <ecNumber evidence="5">2.4.1.16</ecNumber>
    </recommendedName>
</protein>
<evidence type="ECO:0000256" key="4">
    <source>
        <dbReference type="ARBA" id="ARBA00048014"/>
    </source>
</evidence>
<feature type="transmembrane region" description="Helical" evidence="5">
    <location>
        <begin position="175"/>
        <end position="193"/>
    </location>
</feature>
<dbReference type="GO" id="GO:0006031">
    <property type="term" value="P:chitin biosynthetic process"/>
    <property type="evidence" value="ECO:0007669"/>
    <property type="project" value="TreeGrafter"/>
</dbReference>
<gene>
    <name evidence="7" type="ORF">VNI00_011795</name>
</gene>
<feature type="region of interest" description="Disordered" evidence="6">
    <location>
        <begin position="270"/>
        <end position="292"/>
    </location>
</feature>
<reference evidence="7 8" key="1">
    <citation type="submission" date="2024-01" db="EMBL/GenBank/DDBJ databases">
        <title>A draft genome for a cacao thread blight-causing isolate of Paramarasmius palmivorus.</title>
        <authorList>
            <person name="Baruah I.K."/>
            <person name="Bukari Y."/>
            <person name="Amoako-Attah I."/>
            <person name="Meinhardt L.W."/>
            <person name="Bailey B.A."/>
            <person name="Cohen S.P."/>
        </authorList>
    </citation>
    <scope>NUCLEOTIDE SEQUENCE [LARGE SCALE GENOMIC DNA]</scope>
    <source>
        <strain evidence="7 8">GH-12</strain>
    </source>
</reference>
<evidence type="ECO:0000256" key="3">
    <source>
        <dbReference type="ARBA" id="ARBA00023136"/>
    </source>
</evidence>
<organism evidence="7 8">
    <name type="scientific">Paramarasmius palmivorus</name>
    <dbReference type="NCBI Taxonomy" id="297713"/>
    <lineage>
        <taxon>Eukaryota</taxon>
        <taxon>Fungi</taxon>
        <taxon>Dikarya</taxon>
        <taxon>Basidiomycota</taxon>
        <taxon>Agaricomycotina</taxon>
        <taxon>Agaricomycetes</taxon>
        <taxon>Agaricomycetidae</taxon>
        <taxon>Agaricales</taxon>
        <taxon>Marasmiineae</taxon>
        <taxon>Marasmiaceae</taxon>
        <taxon>Paramarasmius</taxon>
    </lineage>
</organism>
<dbReference type="PANTHER" id="PTHR22914:SF38">
    <property type="entry name" value="CHITIN SYNTHASE 2"/>
    <property type="match status" value="1"/>
</dbReference>
<dbReference type="GO" id="GO:0030428">
    <property type="term" value="C:cell septum"/>
    <property type="evidence" value="ECO:0007669"/>
    <property type="project" value="TreeGrafter"/>
</dbReference>
<comment type="subcellular location">
    <subcellularLocation>
        <location evidence="5">Cell membrane</location>
        <topology evidence="5">Multi-pass membrane protein</topology>
    </subcellularLocation>
    <subcellularLocation>
        <location evidence="1">Membrane</location>
        <topology evidence="1">Multi-pass membrane protein</topology>
    </subcellularLocation>
</comment>
<keyword evidence="2 5" id="KW-0812">Transmembrane</keyword>
<dbReference type="GO" id="GO:0004100">
    <property type="term" value="F:chitin synthase activity"/>
    <property type="evidence" value="ECO:0007669"/>
    <property type="project" value="UniProtKB-EC"/>
</dbReference>
<sequence length="341" mass="38302">MYLAEDRILCFELVAKANENWVLKYVKGAVGETDVPDAIPEFISQRRRWLNGSFFAAVYAIAHVETIYNIINLTFAWFAIGNFYLFFVVLTSSLEAPSFGLSGIQYLNTIIQYALVLMIAACFLFCMGNKPRASLWKYKFTVIFLSVSMIYMLVASVFCALAAAKQGGTANSTMLYSVLISYGMYAVSSILAMDPWHMITSFVSWLLLSPTFINILNIYAFSNLDDISWGTKQDSVVEHNDLGNVVQKKETPDPNDVYEAALTQLRNLKAPPKPKVRGAPKTRPPAPTDAEREQAMKDYYANVRTNVLLAWTVSNVLLIIAILKGAEPSGTFRRKRGHWTY</sequence>
<evidence type="ECO:0000256" key="1">
    <source>
        <dbReference type="ARBA" id="ARBA00004141"/>
    </source>
</evidence>
<feature type="transmembrane region" description="Helical" evidence="5">
    <location>
        <begin position="308"/>
        <end position="326"/>
    </location>
</feature>
<comment type="similarity">
    <text evidence="5">Belongs to the chitin synthase family.</text>
</comment>
<feature type="transmembrane region" description="Helical" evidence="5">
    <location>
        <begin position="110"/>
        <end position="128"/>
    </location>
</feature>
<keyword evidence="5" id="KW-0961">Cell wall biogenesis/degradation</keyword>
<evidence type="ECO:0000313" key="8">
    <source>
        <dbReference type="Proteomes" id="UP001383192"/>
    </source>
</evidence>
<name>A0AAW0C8M1_9AGAR</name>
<dbReference type="PANTHER" id="PTHR22914">
    <property type="entry name" value="CHITIN SYNTHASE"/>
    <property type="match status" value="1"/>
</dbReference>
<feature type="transmembrane region" description="Helical" evidence="5">
    <location>
        <begin position="205"/>
        <end position="222"/>
    </location>
</feature>
<comment type="caution">
    <text evidence="7">The sequence shown here is derived from an EMBL/GenBank/DDBJ whole genome shotgun (WGS) entry which is preliminary data.</text>
</comment>
<dbReference type="Pfam" id="PF01644">
    <property type="entry name" value="Chitin_synth_1"/>
    <property type="match status" value="1"/>
</dbReference>
<keyword evidence="5" id="KW-1003">Cell membrane</keyword>
<evidence type="ECO:0000256" key="6">
    <source>
        <dbReference type="SAM" id="MobiDB-lite"/>
    </source>
</evidence>
<evidence type="ECO:0000256" key="2">
    <source>
        <dbReference type="ARBA" id="ARBA00022692"/>
    </source>
</evidence>
<dbReference type="InterPro" id="IPR004835">
    <property type="entry name" value="Chitin_synth"/>
</dbReference>
<dbReference type="GO" id="GO:0071944">
    <property type="term" value="C:cell periphery"/>
    <property type="evidence" value="ECO:0007669"/>
    <property type="project" value="TreeGrafter"/>
</dbReference>
<accession>A0AAW0C8M1</accession>
<feature type="transmembrane region" description="Helical" evidence="5">
    <location>
        <begin position="70"/>
        <end position="90"/>
    </location>
</feature>
<keyword evidence="5" id="KW-0328">Glycosyltransferase</keyword>
<comment type="catalytic activity">
    <reaction evidence="4 5">
        <text>[(1-&gt;4)-N-acetyl-beta-D-glucosaminyl](n) + UDP-N-acetyl-alpha-D-glucosamine = [(1-&gt;4)-N-acetyl-beta-D-glucosaminyl](n+1) + UDP + H(+)</text>
        <dbReference type="Rhea" id="RHEA:16637"/>
        <dbReference type="Rhea" id="RHEA-COMP:9593"/>
        <dbReference type="Rhea" id="RHEA-COMP:9595"/>
        <dbReference type="ChEBI" id="CHEBI:15378"/>
        <dbReference type="ChEBI" id="CHEBI:17029"/>
        <dbReference type="ChEBI" id="CHEBI:57705"/>
        <dbReference type="ChEBI" id="CHEBI:58223"/>
        <dbReference type="EC" id="2.4.1.16"/>
    </reaction>
</comment>
<dbReference type="GO" id="GO:0016020">
    <property type="term" value="C:membrane"/>
    <property type="evidence" value="ECO:0007669"/>
    <property type="project" value="UniProtKB-SubCell"/>
</dbReference>
<evidence type="ECO:0000313" key="7">
    <source>
        <dbReference type="EMBL" id="KAK7035502.1"/>
    </source>
</evidence>